<dbReference type="InterPro" id="IPR033305">
    <property type="entry name" value="Hydin-like"/>
</dbReference>
<comment type="caution">
    <text evidence="8">The sequence shown here is derived from an EMBL/GenBank/DDBJ whole genome shotgun (WGS) entry which is preliminary data.</text>
</comment>
<evidence type="ECO:0000256" key="3">
    <source>
        <dbReference type="ARBA" id="ARBA00022490"/>
    </source>
</evidence>
<evidence type="ECO:0000256" key="4">
    <source>
        <dbReference type="ARBA" id="ARBA00023069"/>
    </source>
</evidence>
<dbReference type="PANTHER" id="PTHR23053:SF0">
    <property type="entry name" value="HYDROCEPHALUS-INDUCING PROTEIN HOMOLOG"/>
    <property type="match status" value="1"/>
</dbReference>
<name>A0ABD2NVM6_9CUCU</name>
<evidence type="ECO:0000313" key="9">
    <source>
        <dbReference type="Proteomes" id="UP001516400"/>
    </source>
</evidence>
<protein>
    <recommendedName>
        <fullName evidence="7">HYDIN/VesB/CFA65-like Ig-like domain-containing protein</fullName>
    </recommendedName>
</protein>
<evidence type="ECO:0000259" key="7">
    <source>
        <dbReference type="Pfam" id="PF22544"/>
    </source>
</evidence>
<evidence type="ECO:0000256" key="5">
    <source>
        <dbReference type="ARBA" id="ARBA00023273"/>
    </source>
</evidence>
<organism evidence="8 9">
    <name type="scientific">Cryptolaemus montrouzieri</name>
    <dbReference type="NCBI Taxonomy" id="559131"/>
    <lineage>
        <taxon>Eukaryota</taxon>
        <taxon>Metazoa</taxon>
        <taxon>Ecdysozoa</taxon>
        <taxon>Arthropoda</taxon>
        <taxon>Hexapoda</taxon>
        <taxon>Insecta</taxon>
        <taxon>Pterygota</taxon>
        <taxon>Neoptera</taxon>
        <taxon>Endopterygota</taxon>
        <taxon>Coleoptera</taxon>
        <taxon>Polyphaga</taxon>
        <taxon>Cucujiformia</taxon>
        <taxon>Coccinelloidea</taxon>
        <taxon>Coccinellidae</taxon>
        <taxon>Scymninae</taxon>
        <taxon>Scymnini</taxon>
        <taxon>Cryptolaemus</taxon>
    </lineage>
</organism>
<dbReference type="InterPro" id="IPR053879">
    <property type="entry name" value="HYDIN_VesB_CFA65-like_Ig"/>
</dbReference>
<reference evidence="8 9" key="1">
    <citation type="journal article" date="2021" name="BMC Biol.">
        <title>Horizontally acquired antibacterial genes associated with adaptive radiation of ladybird beetles.</title>
        <authorList>
            <person name="Li H.S."/>
            <person name="Tang X.F."/>
            <person name="Huang Y.H."/>
            <person name="Xu Z.Y."/>
            <person name="Chen M.L."/>
            <person name="Du X.Y."/>
            <person name="Qiu B.Y."/>
            <person name="Chen P.T."/>
            <person name="Zhang W."/>
            <person name="Slipinski A."/>
            <person name="Escalona H.E."/>
            <person name="Waterhouse R.M."/>
            <person name="Zwick A."/>
            <person name="Pang H."/>
        </authorList>
    </citation>
    <scope>NUCLEOTIDE SEQUENCE [LARGE SCALE GENOMIC DNA]</scope>
    <source>
        <strain evidence="8">SYSU2018</strain>
    </source>
</reference>
<keyword evidence="4" id="KW-0969">Cilium</keyword>
<dbReference type="InterPro" id="IPR013783">
    <property type="entry name" value="Ig-like_fold"/>
</dbReference>
<dbReference type="GO" id="GO:0005929">
    <property type="term" value="C:cilium"/>
    <property type="evidence" value="ECO:0007669"/>
    <property type="project" value="UniProtKB-SubCell"/>
</dbReference>
<evidence type="ECO:0000256" key="1">
    <source>
        <dbReference type="ARBA" id="ARBA00004138"/>
    </source>
</evidence>
<proteinExistence type="predicted"/>
<evidence type="ECO:0000256" key="6">
    <source>
        <dbReference type="SAM" id="MobiDB-lite"/>
    </source>
</evidence>
<dbReference type="GO" id="GO:0005737">
    <property type="term" value="C:cytoplasm"/>
    <property type="evidence" value="ECO:0007669"/>
    <property type="project" value="UniProtKB-SubCell"/>
</dbReference>
<dbReference type="PANTHER" id="PTHR23053">
    <property type="entry name" value="DLEC1 DELETED IN LUNG AND ESOPHAGEAL CANCER 1"/>
    <property type="match status" value="1"/>
</dbReference>
<dbReference type="EMBL" id="JABFTP020000144">
    <property type="protein sequence ID" value="KAL3282416.1"/>
    <property type="molecule type" value="Genomic_DNA"/>
</dbReference>
<evidence type="ECO:0000256" key="2">
    <source>
        <dbReference type="ARBA" id="ARBA00004496"/>
    </source>
</evidence>
<comment type="subcellular location">
    <subcellularLocation>
        <location evidence="1">Cell projection</location>
        <location evidence="1">Cilium</location>
    </subcellularLocation>
    <subcellularLocation>
        <location evidence="2">Cytoplasm</location>
    </subcellularLocation>
</comment>
<dbReference type="Proteomes" id="UP001516400">
    <property type="component" value="Unassembled WGS sequence"/>
</dbReference>
<feature type="region of interest" description="Disordered" evidence="6">
    <location>
        <begin position="456"/>
        <end position="483"/>
    </location>
</feature>
<feature type="compositionally biased region" description="Basic and acidic residues" evidence="6">
    <location>
        <begin position="461"/>
        <end position="474"/>
    </location>
</feature>
<sequence length="555" mass="63716">MPERGQSHPSSQQRDKMNFENYRPISILPTLSETNPLSLNREIWTWRYKEDSKKHQSVEWKGGSSPLEKVDTGVLQESILGSILAVYQGAKIPIQIYATVGIPTLELNTECMDFCGVIVGNCKRKTLCLYNTGFVEAKWNCSIDSPFFFVKKHDGLLEAGNREELHVFFEPKSKGPRQGAINFHIEGNNEDCSTYLNGYGLEPRFVIKNTHIEFAPVLHYSPPVEQTFLIQNISSFSNEVFFSDFDGFISRHERITNVFCKSKNAKKIYVAKSRFGNAPSDVYRFLYKELLIDRLKKERSYTEIMRLSKVDASESNASVERLLESLELRAESSMTKRRFPVDIFLDPHLKVTETSEQRSTKIIIFHGNKYTDYIKAANEASRKLQFPRYTLDVMIIDILAQNCFPFTTEVNHIINEAYLSRMDSEDCVCKEDVIEDSTDELWRKINGILTLEPISKTSKPMKKEEKEKPEKPEKMSMTSSKVSKRTLTVNTADTFLGIPEEMLIQLQMTPIHALAINFIQVEKNREMIQTVLIKSLVNVECGFRSELGNESLQHT</sequence>
<keyword evidence="9" id="KW-1185">Reference proteome</keyword>
<keyword evidence="3" id="KW-0963">Cytoplasm</keyword>
<dbReference type="AlphaFoldDB" id="A0ABD2NVM6"/>
<dbReference type="Gene3D" id="2.60.40.10">
    <property type="entry name" value="Immunoglobulins"/>
    <property type="match status" value="1"/>
</dbReference>
<evidence type="ECO:0000313" key="8">
    <source>
        <dbReference type="EMBL" id="KAL3282416.1"/>
    </source>
</evidence>
<gene>
    <name evidence="8" type="ORF">HHI36_005601</name>
</gene>
<dbReference type="Pfam" id="PF22544">
    <property type="entry name" value="HYDIN_VesB_CFA65-like_Ig"/>
    <property type="match status" value="1"/>
</dbReference>
<keyword evidence="5" id="KW-0966">Cell projection</keyword>
<accession>A0ABD2NVM6</accession>
<feature type="domain" description="HYDIN/VesB/CFA65-like Ig-like" evidence="7">
    <location>
        <begin position="103"/>
        <end position="197"/>
    </location>
</feature>